<organism evidence="9 11">
    <name type="scientific">Zancudomyces culisetae</name>
    <name type="common">Gut fungus</name>
    <name type="synonym">Smittium culisetae</name>
    <dbReference type="NCBI Taxonomy" id="1213189"/>
    <lineage>
        <taxon>Eukaryota</taxon>
        <taxon>Fungi</taxon>
        <taxon>Fungi incertae sedis</taxon>
        <taxon>Zoopagomycota</taxon>
        <taxon>Kickxellomycotina</taxon>
        <taxon>Harpellomycetes</taxon>
        <taxon>Harpellales</taxon>
        <taxon>Legeriomycetaceae</taxon>
        <taxon>Zancudomyces</taxon>
    </lineage>
</organism>
<dbReference type="EC" id="3.2.1.3" evidence="3"/>
<sequence>MGAKLSLTLLVLFLFCITHILIYFSNFYSEIRFQNAVGIAISRIFDTGRPGEIHTLKELEFEEWIVWQYKKSISKLKSNLNLYKSNKFVQRGAICASPSKSEPDYFYHWTRDSALTISYIIFAMENSIDSESLYYSKHSSSHKDQSFLANPPSTKEDFHSFVNHYINFTNYLVKYKRHPVGDLGEPKFYMNGELFLKSWGRPQNDGPALRSIANIQYINFLFSNRDRLGKSHGAIVGFLTNFLLCDDCVLSQDLKYLSSHYLDPSFDIWEEVCGTHFYNVLVTSKAFEMASQLYLDVLNNRIKSKKYHILRDKLLKIASNNFWNNSSSLIMSTIDYKKGIYKSHDFLDTQTILAWIHTFNSDSFFVKDAGLLSKTLTTLVKLLAIYKDLYPINYSDRNAPGVAVGRYPGDKYNGYNSHSLGNPWPLLTCSIAEFYYKLVISSIHARKLVVDPSLSEFLLYSQNLLYSASPYDTLLYKVDPLHGITNKALSSVYIIRYELEPQRLLDILSLLIHSADLFAKRVKFHSPSEGFMNEQWDRYTGFHTGAPDLTWSYTAFLSMIDNRRIAKSLLDSIS</sequence>
<accession>A0A1R1PFW1</accession>
<keyword evidence="5" id="KW-0119">Carbohydrate metabolism</keyword>
<feature type="domain" description="GH15-like" evidence="8">
    <location>
        <begin position="91"/>
        <end position="560"/>
    </location>
</feature>
<evidence type="ECO:0000313" key="10">
    <source>
        <dbReference type="EMBL" id="OMH79998.1"/>
    </source>
</evidence>
<dbReference type="InterPro" id="IPR011613">
    <property type="entry name" value="GH15-like"/>
</dbReference>
<keyword evidence="7" id="KW-0624">Polysaccharide degradation</keyword>
<dbReference type="GO" id="GO:0000272">
    <property type="term" value="P:polysaccharide catabolic process"/>
    <property type="evidence" value="ECO:0007669"/>
    <property type="project" value="UniProtKB-KW"/>
</dbReference>
<evidence type="ECO:0000256" key="7">
    <source>
        <dbReference type="ARBA" id="ARBA00023326"/>
    </source>
</evidence>
<evidence type="ECO:0000256" key="3">
    <source>
        <dbReference type="ARBA" id="ARBA00012593"/>
    </source>
</evidence>
<protein>
    <recommendedName>
        <fullName evidence="3">glucan 1,4-alpha-glucosidase</fullName>
        <ecNumber evidence="3">3.2.1.3</ecNumber>
    </recommendedName>
</protein>
<proteinExistence type="inferred from homology"/>
<dbReference type="PRINTS" id="PR00736">
    <property type="entry name" value="GLHYDRLASE15"/>
</dbReference>
<dbReference type="EMBL" id="LSSK01001332">
    <property type="protein sequence ID" value="OMH79998.1"/>
    <property type="molecule type" value="Genomic_DNA"/>
</dbReference>
<dbReference type="InterPro" id="IPR012341">
    <property type="entry name" value="6hp_glycosidase-like_sf"/>
</dbReference>
<dbReference type="InterPro" id="IPR000165">
    <property type="entry name" value="Glucoamylase"/>
</dbReference>
<comment type="similarity">
    <text evidence="2">Belongs to the glycosyl hydrolase 15 family.</text>
</comment>
<evidence type="ECO:0000256" key="4">
    <source>
        <dbReference type="ARBA" id="ARBA00022801"/>
    </source>
</evidence>
<dbReference type="Proteomes" id="UP000188320">
    <property type="component" value="Unassembled WGS sequence"/>
</dbReference>
<evidence type="ECO:0000313" key="9">
    <source>
        <dbReference type="EMBL" id="OMH79861.1"/>
    </source>
</evidence>
<evidence type="ECO:0000256" key="2">
    <source>
        <dbReference type="ARBA" id="ARBA00006188"/>
    </source>
</evidence>
<dbReference type="GO" id="GO:0000324">
    <property type="term" value="C:fungal-type vacuole"/>
    <property type="evidence" value="ECO:0007669"/>
    <property type="project" value="TreeGrafter"/>
</dbReference>
<dbReference type="GO" id="GO:0004339">
    <property type="term" value="F:glucan 1,4-alpha-glucosidase activity"/>
    <property type="evidence" value="ECO:0007669"/>
    <property type="project" value="UniProtKB-EC"/>
</dbReference>
<evidence type="ECO:0000256" key="1">
    <source>
        <dbReference type="ARBA" id="ARBA00001863"/>
    </source>
</evidence>
<evidence type="ECO:0000313" key="11">
    <source>
        <dbReference type="Proteomes" id="UP000188320"/>
    </source>
</evidence>
<keyword evidence="4" id="KW-0378">Hydrolase</keyword>
<evidence type="ECO:0000259" key="8">
    <source>
        <dbReference type="Pfam" id="PF00723"/>
    </source>
</evidence>
<keyword evidence="11" id="KW-1185">Reference proteome</keyword>
<dbReference type="PANTHER" id="PTHR31616">
    <property type="entry name" value="TREHALASE"/>
    <property type="match status" value="1"/>
</dbReference>
<evidence type="ECO:0000256" key="5">
    <source>
        <dbReference type="ARBA" id="ARBA00023277"/>
    </source>
</evidence>
<dbReference type="PANTHER" id="PTHR31616:SF9">
    <property type="entry name" value="GLUCOAMYLASE, INTRACELLULAR SPORULATION-SPECIFIC"/>
    <property type="match status" value="1"/>
</dbReference>
<dbReference type="AlphaFoldDB" id="A0A1R1PFW1"/>
<dbReference type="SUPFAM" id="SSF48208">
    <property type="entry name" value="Six-hairpin glycosidases"/>
    <property type="match status" value="1"/>
</dbReference>
<dbReference type="Gene3D" id="1.50.10.10">
    <property type="match status" value="1"/>
</dbReference>
<evidence type="ECO:0000256" key="6">
    <source>
        <dbReference type="ARBA" id="ARBA00023295"/>
    </source>
</evidence>
<comment type="caution">
    <text evidence="9">The sequence shown here is derived from an EMBL/GenBank/DDBJ whole genome shotgun (WGS) entry which is preliminary data.</text>
</comment>
<dbReference type="OrthoDB" id="6123450at2759"/>
<comment type="catalytic activity">
    <reaction evidence="1">
        <text>Hydrolysis of terminal (1-&gt;4)-linked alpha-D-glucose residues successively from non-reducing ends of the chains with release of beta-D-glucose.</text>
        <dbReference type="EC" id="3.2.1.3"/>
    </reaction>
</comment>
<reference evidence="11" key="2">
    <citation type="submission" date="2017-01" db="EMBL/GenBank/DDBJ databases">
        <authorList>
            <person name="Wang Y."/>
            <person name="White M."/>
            <person name="Kvist S."/>
            <person name="Moncalvo J.-M."/>
        </authorList>
    </citation>
    <scope>NUCLEOTIDE SEQUENCE [LARGE SCALE GENOMIC DNA]</scope>
    <source>
        <strain evidence="11">COL-18-3</strain>
    </source>
</reference>
<keyword evidence="6" id="KW-0326">Glycosidase</keyword>
<reference evidence="9" key="1">
    <citation type="submission" date="2017-01" db="EMBL/GenBank/DDBJ databases">
        <authorList>
            <person name="Mah S.A."/>
            <person name="Swanson W.J."/>
            <person name="Moy G.W."/>
            <person name="Vacquier V.D."/>
        </authorList>
    </citation>
    <scope>NUCLEOTIDE SEQUENCE [LARGE SCALE GENOMIC DNA]</scope>
    <source>
        <strain evidence="9">COL-18-3</strain>
    </source>
</reference>
<dbReference type="Pfam" id="PF00723">
    <property type="entry name" value="Glyco_hydro_15"/>
    <property type="match status" value="1"/>
</dbReference>
<name>A0A1R1PFW1_ZANCU</name>
<gene>
    <name evidence="10" type="ORF">AX774_g6572</name>
    <name evidence="9" type="ORF">AX774_g6726</name>
</gene>
<dbReference type="InterPro" id="IPR008928">
    <property type="entry name" value="6-hairpin_glycosidase_sf"/>
</dbReference>
<dbReference type="EMBL" id="LSSK01001383">
    <property type="protein sequence ID" value="OMH79861.1"/>
    <property type="molecule type" value="Genomic_DNA"/>
</dbReference>